<dbReference type="Pfam" id="PF01103">
    <property type="entry name" value="Omp85"/>
    <property type="match status" value="1"/>
</dbReference>
<protein>
    <recommendedName>
        <fullName evidence="8 9">Outer membrane protein assembly factor BamA</fullName>
    </recommendedName>
</protein>
<dbReference type="STRING" id="311180.SAMN04488050_101563"/>
<comment type="subcellular location">
    <subcellularLocation>
        <location evidence="8">Cell outer membrane</location>
    </subcellularLocation>
    <subcellularLocation>
        <location evidence="1">Membrane</location>
    </subcellularLocation>
</comment>
<evidence type="ECO:0000256" key="8">
    <source>
        <dbReference type="HAMAP-Rule" id="MF_01430"/>
    </source>
</evidence>
<feature type="domain" description="POTRA" evidence="11">
    <location>
        <begin position="46"/>
        <end position="113"/>
    </location>
</feature>
<dbReference type="NCBIfam" id="TIGR03303">
    <property type="entry name" value="OM_YaeT"/>
    <property type="match status" value="1"/>
</dbReference>
<dbReference type="PIRSF" id="PIRSF006076">
    <property type="entry name" value="OM_assembly_OMP85"/>
    <property type="match status" value="1"/>
</dbReference>
<comment type="similarity">
    <text evidence="8">Belongs to the BamA family.</text>
</comment>
<proteinExistence type="inferred from homology"/>
<evidence type="ECO:0000256" key="6">
    <source>
        <dbReference type="ARBA" id="ARBA00023136"/>
    </source>
</evidence>
<comment type="function">
    <text evidence="8">Part of the outer membrane protein assembly complex, which is involved in assembly and insertion of beta-barrel proteins into the outer membrane.</text>
</comment>
<evidence type="ECO:0000313" key="12">
    <source>
        <dbReference type="EMBL" id="SFS40026.1"/>
    </source>
</evidence>
<sequence length="788" mass="87489">MSIGQKSGRPRGKSYAHRAGVSALALSLAAAMAFTALPEMVQAQSYAFNQVRIEGNERIESGTILSYAGITRGETVSAGELNAAYQRIVESGLFETVEITPQGNTLVIEVTEFPTVNRIAMEGNRRLKDEDLTALVKTQPRRVYSPRQAEQDAQAIADAYLQQGRIAAQVTPKLIRRSNNRVDLVFEIFEGGVTEIERIGFVGNQAFSDGRLRRVIETKQAGLLRAVIRSDTYIEDRVAFDRQLLQDFYASRGYVDFRVTGINSELSQERDSYVLTFNVEEGQKFNFGRIGVASELPEVDLAAFRNAISLKSGKAYSPAEVDKEIIRLERLATREGLNFVRIDPQVTRNDRAQTLDVTFNLTRGPRIFVERIDIEGNTTTLDQVVRREFNVAEGDPFNPREIRETAERIRALGYFSDAQVNAREGSTPQQVIVDVNVTEQPTGSIGFGGSYSTTDGLGASISFAEQNFLGRGQRLSFGINTASTNQAYSFNFVEPAFLGRDVAFGLALSYRETSYDSADYDTATGIFRPSLTFPISENGRLGLRYTYRYTDITDFDEDEVGNVVISEAEEEARNDHMLGYTLSYDTRREGLDPDRGYLLEFGQDFGGLGGDNNFVQTDVRAIAQTLVWNEEITLRATFQAGAINYIDGDSRVTDRYMMTENIMRGFEYAGIGPREVNDAEDIDSPLGGNYYAALRFDAEFPLGLPEEYGISGGVFYDIGSVWGLSDDTIEKAGDNDILYSDFTARSSVGVSVFWDSVLGPLRLNFSTPVSKEDNDNEQNFSLSVSSTF</sequence>
<dbReference type="PANTHER" id="PTHR12815">
    <property type="entry name" value="SORTING AND ASSEMBLY MACHINERY SAMM50 PROTEIN FAMILY MEMBER"/>
    <property type="match status" value="1"/>
</dbReference>
<dbReference type="EMBL" id="FOZW01000001">
    <property type="protein sequence ID" value="SFS40026.1"/>
    <property type="molecule type" value="Genomic_DNA"/>
</dbReference>
<dbReference type="GO" id="GO:0009279">
    <property type="term" value="C:cell outer membrane"/>
    <property type="evidence" value="ECO:0007669"/>
    <property type="project" value="UniProtKB-SubCell"/>
</dbReference>
<dbReference type="Gene3D" id="2.40.160.50">
    <property type="entry name" value="membrane protein fhac: a member of the omp85/tpsb transporter family"/>
    <property type="match status" value="1"/>
</dbReference>
<evidence type="ECO:0000256" key="1">
    <source>
        <dbReference type="ARBA" id="ARBA00004370"/>
    </source>
</evidence>
<dbReference type="Proteomes" id="UP000199392">
    <property type="component" value="Unassembled WGS sequence"/>
</dbReference>
<feature type="region of interest" description="Disordered" evidence="10">
    <location>
        <begin position="769"/>
        <end position="788"/>
    </location>
</feature>
<dbReference type="InterPro" id="IPR010827">
    <property type="entry name" value="BamA/TamA_POTRA"/>
</dbReference>
<name>A0A1I6PIM2_9RHOB</name>
<dbReference type="AlphaFoldDB" id="A0A1I6PIM2"/>
<keyword evidence="5 8" id="KW-0677">Repeat</keyword>
<dbReference type="InterPro" id="IPR023707">
    <property type="entry name" value="OM_assembly_BamA"/>
</dbReference>
<dbReference type="RefSeq" id="WP_425425921.1">
    <property type="nucleotide sequence ID" value="NZ_FNCL01000002.1"/>
</dbReference>
<gene>
    <name evidence="8" type="primary">bamA</name>
    <name evidence="12" type="ORF">SAMN04488050_101563</name>
</gene>
<dbReference type="InterPro" id="IPR034746">
    <property type="entry name" value="POTRA"/>
</dbReference>
<evidence type="ECO:0000256" key="5">
    <source>
        <dbReference type="ARBA" id="ARBA00022737"/>
    </source>
</evidence>
<keyword evidence="2 8" id="KW-1134">Transmembrane beta strand</keyword>
<comment type="subunit">
    <text evidence="8">Part of the Bam complex.</text>
</comment>
<dbReference type="PROSITE" id="PS51779">
    <property type="entry name" value="POTRA"/>
    <property type="match status" value="3"/>
</dbReference>
<keyword evidence="6 8" id="KW-0472">Membrane</keyword>
<accession>A0A1I6PIM2</accession>
<keyword evidence="13" id="KW-1185">Reference proteome</keyword>
<dbReference type="Gene3D" id="3.10.20.310">
    <property type="entry name" value="membrane protein fhac"/>
    <property type="match status" value="5"/>
</dbReference>
<evidence type="ECO:0000256" key="10">
    <source>
        <dbReference type="SAM" id="MobiDB-lite"/>
    </source>
</evidence>
<feature type="compositionally biased region" description="Polar residues" evidence="10">
    <location>
        <begin position="777"/>
        <end position="788"/>
    </location>
</feature>
<dbReference type="GO" id="GO:0051205">
    <property type="term" value="P:protein insertion into membrane"/>
    <property type="evidence" value="ECO:0007669"/>
    <property type="project" value="UniProtKB-UniRule"/>
</dbReference>
<keyword evidence="4 8" id="KW-0732">Signal</keyword>
<dbReference type="InterPro" id="IPR039910">
    <property type="entry name" value="D15-like"/>
</dbReference>
<evidence type="ECO:0000256" key="9">
    <source>
        <dbReference type="NCBIfam" id="TIGR03303"/>
    </source>
</evidence>
<evidence type="ECO:0000259" key="11">
    <source>
        <dbReference type="PROSITE" id="PS51779"/>
    </source>
</evidence>
<dbReference type="PANTHER" id="PTHR12815:SF23">
    <property type="entry name" value="OUTER MEMBRANE PROTEIN ASSEMBLY FACTOR BAMA"/>
    <property type="match status" value="1"/>
</dbReference>
<feature type="domain" description="POTRA" evidence="11">
    <location>
        <begin position="114"/>
        <end position="191"/>
    </location>
</feature>
<feature type="domain" description="POTRA" evidence="11">
    <location>
        <begin position="367"/>
        <end position="440"/>
    </location>
</feature>
<evidence type="ECO:0000313" key="13">
    <source>
        <dbReference type="Proteomes" id="UP000199392"/>
    </source>
</evidence>
<evidence type="ECO:0000256" key="2">
    <source>
        <dbReference type="ARBA" id="ARBA00022452"/>
    </source>
</evidence>
<evidence type="ECO:0000256" key="7">
    <source>
        <dbReference type="ARBA" id="ARBA00023237"/>
    </source>
</evidence>
<keyword evidence="3 8" id="KW-0812">Transmembrane</keyword>
<dbReference type="GO" id="GO:0043165">
    <property type="term" value="P:Gram-negative-bacterium-type cell outer membrane assembly"/>
    <property type="evidence" value="ECO:0007669"/>
    <property type="project" value="UniProtKB-UniRule"/>
</dbReference>
<dbReference type="Pfam" id="PF07244">
    <property type="entry name" value="POTRA"/>
    <property type="match status" value="5"/>
</dbReference>
<dbReference type="HAMAP" id="MF_01430">
    <property type="entry name" value="OM_assembly_BamA"/>
    <property type="match status" value="1"/>
</dbReference>
<dbReference type="InterPro" id="IPR000184">
    <property type="entry name" value="Bac_surfAg_D15"/>
</dbReference>
<reference evidence="13" key="1">
    <citation type="submission" date="2016-10" db="EMBL/GenBank/DDBJ databases">
        <authorList>
            <person name="Varghese N."/>
            <person name="Submissions S."/>
        </authorList>
    </citation>
    <scope>NUCLEOTIDE SEQUENCE [LARGE SCALE GENOMIC DNA]</scope>
    <source>
        <strain evidence="13">DSM 26894</strain>
    </source>
</reference>
<evidence type="ECO:0000256" key="3">
    <source>
        <dbReference type="ARBA" id="ARBA00022692"/>
    </source>
</evidence>
<evidence type="ECO:0000256" key="4">
    <source>
        <dbReference type="ARBA" id="ARBA00022729"/>
    </source>
</evidence>
<organism evidence="12 13">
    <name type="scientific">Alloyangia pacifica</name>
    <dbReference type="NCBI Taxonomy" id="311180"/>
    <lineage>
        <taxon>Bacteria</taxon>
        <taxon>Pseudomonadati</taxon>
        <taxon>Pseudomonadota</taxon>
        <taxon>Alphaproteobacteria</taxon>
        <taxon>Rhodobacterales</taxon>
        <taxon>Roseobacteraceae</taxon>
        <taxon>Alloyangia</taxon>
    </lineage>
</organism>
<keyword evidence="7 8" id="KW-0998">Cell outer membrane</keyword>